<gene>
    <name evidence="2" type="ORF">LCGC14_1579340</name>
</gene>
<name>A0A0F9KY89_9ZZZZ</name>
<accession>A0A0F9KY89</accession>
<proteinExistence type="predicted"/>
<comment type="caution">
    <text evidence="2">The sequence shown here is derived from an EMBL/GenBank/DDBJ whole genome shotgun (WGS) entry which is preliminary data.</text>
</comment>
<feature type="region of interest" description="Disordered" evidence="1">
    <location>
        <begin position="1"/>
        <end position="42"/>
    </location>
</feature>
<feature type="compositionally biased region" description="Gly residues" evidence="1">
    <location>
        <begin position="1"/>
        <end position="14"/>
    </location>
</feature>
<protein>
    <submittedName>
        <fullName evidence="2">Uncharacterized protein</fullName>
    </submittedName>
</protein>
<dbReference type="EMBL" id="LAZR01012409">
    <property type="protein sequence ID" value="KKM26978.1"/>
    <property type="molecule type" value="Genomic_DNA"/>
</dbReference>
<evidence type="ECO:0000313" key="2">
    <source>
        <dbReference type="EMBL" id="KKM26978.1"/>
    </source>
</evidence>
<evidence type="ECO:0000256" key="1">
    <source>
        <dbReference type="SAM" id="MobiDB-lite"/>
    </source>
</evidence>
<organism evidence="2">
    <name type="scientific">marine sediment metagenome</name>
    <dbReference type="NCBI Taxonomy" id="412755"/>
    <lineage>
        <taxon>unclassified sequences</taxon>
        <taxon>metagenomes</taxon>
        <taxon>ecological metagenomes</taxon>
    </lineage>
</organism>
<dbReference type="AlphaFoldDB" id="A0A0F9KY89"/>
<reference evidence="2" key="1">
    <citation type="journal article" date="2015" name="Nature">
        <title>Complex archaea that bridge the gap between prokaryotes and eukaryotes.</title>
        <authorList>
            <person name="Spang A."/>
            <person name="Saw J.H."/>
            <person name="Jorgensen S.L."/>
            <person name="Zaremba-Niedzwiedzka K."/>
            <person name="Martijn J."/>
            <person name="Lind A.E."/>
            <person name="van Eijk R."/>
            <person name="Schleper C."/>
            <person name="Guy L."/>
            <person name="Ettema T.J."/>
        </authorList>
    </citation>
    <scope>NUCLEOTIDE SEQUENCE</scope>
</reference>
<sequence length="287" mass="30678">MATDKGGGLRGEGGTLADATDASVTSRITNRSQQDSSIGRRLSNAELQTIEPEGSSTELDTKQYIVKGVGGDVLLCKEIVGGAESGQFVTVAKPPELRQTAFDGLTRSDKTYAYQSSILRTVEEDGLTTEETISPSYIADETIIYVTVVNTTDISGIILLDLNTGGRTWQPTAKRRRYLVTGLGTDTLIGIRLVGNVETGDPIILARSFELRQTPFDGLTISGKTYSYTTTILRNVDDGADDEDQLIIPPYILNVTEVVGILIKDGTGVSGINIEALAGGRAWAKVV</sequence>
<feature type="compositionally biased region" description="Polar residues" evidence="1">
    <location>
        <begin position="22"/>
        <end position="37"/>
    </location>
</feature>